<dbReference type="AlphaFoldDB" id="A0A0U4WZC3"/>
<dbReference type="OrthoDB" id="6933216at2"/>
<name>A0A0U4WZC3_9PSED</name>
<dbReference type="KEGG" id="por:APT59_09815"/>
<protein>
    <submittedName>
        <fullName evidence="1">Uncharacterized protein</fullName>
    </submittedName>
</protein>
<dbReference type="EMBL" id="CP013987">
    <property type="protein sequence ID" value="ALZ84484.1"/>
    <property type="molecule type" value="Genomic_DNA"/>
</dbReference>
<dbReference type="Proteomes" id="UP000064137">
    <property type="component" value="Chromosome"/>
</dbReference>
<proteinExistence type="predicted"/>
<organism evidence="1 2">
    <name type="scientific">Pseudomonas oryzihabitans</name>
    <dbReference type="NCBI Taxonomy" id="47885"/>
    <lineage>
        <taxon>Bacteria</taxon>
        <taxon>Pseudomonadati</taxon>
        <taxon>Pseudomonadota</taxon>
        <taxon>Gammaproteobacteria</taxon>
        <taxon>Pseudomonadales</taxon>
        <taxon>Pseudomonadaceae</taxon>
        <taxon>Pseudomonas</taxon>
    </lineage>
</organism>
<dbReference type="RefSeq" id="WP_059314676.1">
    <property type="nucleotide sequence ID" value="NZ_CP013987.1"/>
</dbReference>
<evidence type="ECO:0000313" key="2">
    <source>
        <dbReference type="Proteomes" id="UP000064137"/>
    </source>
</evidence>
<evidence type="ECO:0000313" key="1">
    <source>
        <dbReference type="EMBL" id="ALZ84484.1"/>
    </source>
</evidence>
<accession>A0A0U4WZC3</accession>
<gene>
    <name evidence="1" type="ORF">APT59_09815</name>
</gene>
<sequence>MNQHYVAWLRAQIEAATPATLHLNILPHVEDLAAMYRREMQQASTPGLKLYFQRTLAGFEELLNQHQYHAAAA</sequence>
<reference evidence="1 2" key="1">
    <citation type="submission" date="2016-01" db="EMBL/GenBank/DDBJ databases">
        <title>Annotation of Pseudomonas oryzihabitans USDA-ARS-USMARC-56511.</title>
        <authorList>
            <person name="Harhay G.P."/>
            <person name="Harhay D.M."/>
            <person name="Smith T.P.L."/>
            <person name="Bono J.L."/>
            <person name="Heaton M.P."/>
            <person name="Clawson M.L."/>
            <person name="Chitko-Mckown C.G."/>
            <person name="Capik S.F."/>
            <person name="DeDonder K.D."/>
            <person name="Apley M.D."/>
            <person name="Lubbers B.V."/>
            <person name="White B.J."/>
            <person name="Larson R.L."/>
        </authorList>
    </citation>
    <scope>NUCLEOTIDE SEQUENCE [LARGE SCALE GENOMIC DNA]</scope>
    <source>
        <strain evidence="1 2">USDA-ARS-USMARC-56511</strain>
    </source>
</reference>